<dbReference type="InterPro" id="IPR013483">
    <property type="entry name" value="MoaA"/>
</dbReference>
<dbReference type="InterPro" id="IPR013785">
    <property type="entry name" value="Aldolase_TIM"/>
</dbReference>
<dbReference type="PROSITE" id="PS01305">
    <property type="entry name" value="MOAA_NIFB_PQQE"/>
    <property type="match status" value="1"/>
</dbReference>
<keyword evidence="7" id="KW-0411">Iron-sulfur</keyword>
<evidence type="ECO:0000256" key="5">
    <source>
        <dbReference type="ARBA" id="ARBA00022741"/>
    </source>
</evidence>
<keyword evidence="3" id="KW-0949">S-adenosyl-L-methionine</keyword>
<evidence type="ECO:0000256" key="2">
    <source>
        <dbReference type="ARBA" id="ARBA00022485"/>
    </source>
</evidence>
<proteinExistence type="predicted"/>
<keyword evidence="5" id="KW-0547">Nucleotide-binding</keyword>
<dbReference type="CDD" id="cd21117">
    <property type="entry name" value="Twitch_MoaA"/>
    <property type="match status" value="1"/>
</dbReference>
<dbReference type="InterPro" id="IPR050105">
    <property type="entry name" value="MoCo_biosynth_MoaA/MoaC"/>
</dbReference>
<evidence type="ECO:0000256" key="4">
    <source>
        <dbReference type="ARBA" id="ARBA00022723"/>
    </source>
</evidence>
<protein>
    <submittedName>
        <fullName evidence="12">Cyclic pyranopterin phosphate synthase</fullName>
    </submittedName>
</protein>
<dbReference type="NCBIfam" id="TIGR02666">
    <property type="entry name" value="moaA"/>
    <property type="match status" value="1"/>
</dbReference>
<evidence type="ECO:0000259" key="11">
    <source>
        <dbReference type="PROSITE" id="PS51918"/>
    </source>
</evidence>
<evidence type="ECO:0000313" key="13">
    <source>
        <dbReference type="Proteomes" id="UP001257909"/>
    </source>
</evidence>
<dbReference type="SUPFAM" id="SSF102114">
    <property type="entry name" value="Radical SAM enzymes"/>
    <property type="match status" value="1"/>
</dbReference>
<evidence type="ECO:0000256" key="10">
    <source>
        <dbReference type="ARBA" id="ARBA00023239"/>
    </source>
</evidence>
<dbReference type="PANTHER" id="PTHR22960">
    <property type="entry name" value="MOLYBDOPTERIN COFACTOR SYNTHESIS PROTEIN A"/>
    <property type="match status" value="1"/>
</dbReference>
<keyword evidence="6" id="KW-0408">Iron</keyword>
<evidence type="ECO:0000256" key="9">
    <source>
        <dbReference type="ARBA" id="ARBA00023150"/>
    </source>
</evidence>
<dbReference type="InterPro" id="IPR040064">
    <property type="entry name" value="MoaA-like"/>
</dbReference>
<sequence length="335" mass="37377">MQHNPLSTSASNNKALTDSFGRSFGYLRLSVTDQCNFRCLYCLPDGSSCVAKTDLSLQEIKQLVTTFAELGTSKVRITGGEPSLRKDLTSIISTVKAIPGIQTVALSTNGYRLQKDVRHWREAGLDQLTVSVDSLDEATFALVTGQDKLPQIMAGLELADSLGFDSIKLNTVLLKQHNAAALADFQALVRQKNWTLRFIELMQTQTGSAFFRQQHLSAQALEQQLQQQGWTVLTKTATAGPAREYQHPDYQGRLGFITPYQQDFCDSCNRLRVSSTGLLFLCLFAEQHQNLRPWLNQPTELLKGWLQQQVQQKKASHFLHQQNPGATRNFAMIGG</sequence>
<dbReference type="RefSeq" id="WP_310280527.1">
    <property type="nucleotide sequence ID" value="NZ_JAVDWR010000015.1"/>
</dbReference>
<comment type="caution">
    <text evidence="12">The sequence shown here is derived from an EMBL/GenBank/DDBJ whole genome shotgun (WGS) entry which is preliminary data.</text>
</comment>
<dbReference type="SFLD" id="SFLDS00029">
    <property type="entry name" value="Radical_SAM"/>
    <property type="match status" value="1"/>
</dbReference>
<keyword evidence="2" id="KW-0004">4Fe-4S</keyword>
<organism evidence="12 13">
    <name type="scientific">Rheinheimera soli</name>
    <dbReference type="NCBI Taxonomy" id="443616"/>
    <lineage>
        <taxon>Bacteria</taxon>
        <taxon>Pseudomonadati</taxon>
        <taxon>Pseudomonadota</taxon>
        <taxon>Gammaproteobacteria</taxon>
        <taxon>Chromatiales</taxon>
        <taxon>Chromatiaceae</taxon>
        <taxon>Rheinheimera</taxon>
    </lineage>
</organism>
<evidence type="ECO:0000256" key="6">
    <source>
        <dbReference type="ARBA" id="ARBA00023004"/>
    </source>
</evidence>
<evidence type="ECO:0000256" key="1">
    <source>
        <dbReference type="ARBA" id="ARBA00001966"/>
    </source>
</evidence>
<reference evidence="12 13" key="1">
    <citation type="submission" date="2023-07" db="EMBL/GenBank/DDBJ databases">
        <title>Sorghum-associated microbial communities from plants grown in Nebraska, USA.</title>
        <authorList>
            <person name="Schachtman D."/>
        </authorList>
    </citation>
    <scope>NUCLEOTIDE SEQUENCE [LARGE SCALE GENOMIC DNA]</scope>
    <source>
        <strain evidence="12 13">4138</strain>
    </source>
</reference>
<dbReference type="Gene3D" id="3.20.20.70">
    <property type="entry name" value="Aldolase class I"/>
    <property type="match status" value="1"/>
</dbReference>
<gene>
    <name evidence="12" type="ORF">J2W69_003306</name>
</gene>
<keyword evidence="13" id="KW-1185">Reference proteome</keyword>
<evidence type="ECO:0000256" key="7">
    <source>
        <dbReference type="ARBA" id="ARBA00023014"/>
    </source>
</evidence>
<dbReference type="CDD" id="cd01335">
    <property type="entry name" value="Radical_SAM"/>
    <property type="match status" value="1"/>
</dbReference>
<dbReference type="EMBL" id="JAVDWR010000015">
    <property type="protein sequence ID" value="MDR7122347.1"/>
    <property type="molecule type" value="Genomic_DNA"/>
</dbReference>
<evidence type="ECO:0000256" key="8">
    <source>
        <dbReference type="ARBA" id="ARBA00023134"/>
    </source>
</evidence>
<keyword evidence="10" id="KW-0456">Lyase</keyword>
<dbReference type="SFLD" id="SFLDG01383">
    <property type="entry name" value="cyclic_pyranopterin_phosphate"/>
    <property type="match status" value="1"/>
</dbReference>
<dbReference type="InterPro" id="IPR010505">
    <property type="entry name" value="MoaA_twitch"/>
</dbReference>
<dbReference type="SFLD" id="SFLDG01386">
    <property type="entry name" value="main_SPASM_domain-containing"/>
    <property type="match status" value="1"/>
</dbReference>
<dbReference type="PANTHER" id="PTHR22960:SF28">
    <property type="entry name" value="GTP 3',8-CYCLASE"/>
    <property type="match status" value="1"/>
</dbReference>
<evidence type="ECO:0000313" key="12">
    <source>
        <dbReference type="EMBL" id="MDR7122347.1"/>
    </source>
</evidence>
<dbReference type="SFLD" id="SFLDG01067">
    <property type="entry name" value="SPASM/twitch_domain_containing"/>
    <property type="match status" value="1"/>
</dbReference>
<name>A0ABU1W343_9GAMM</name>
<dbReference type="InterPro" id="IPR007197">
    <property type="entry name" value="rSAM"/>
</dbReference>
<dbReference type="InterPro" id="IPR058240">
    <property type="entry name" value="rSAM_sf"/>
</dbReference>
<evidence type="ECO:0000256" key="3">
    <source>
        <dbReference type="ARBA" id="ARBA00022691"/>
    </source>
</evidence>
<dbReference type="Proteomes" id="UP001257909">
    <property type="component" value="Unassembled WGS sequence"/>
</dbReference>
<dbReference type="Pfam" id="PF04055">
    <property type="entry name" value="Radical_SAM"/>
    <property type="match status" value="1"/>
</dbReference>
<comment type="cofactor">
    <cofactor evidence="1">
        <name>[4Fe-4S] cluster</name>
        <dbReference type="ChEBI" id="CHEBI:49883"/>
    </cofactor>
</comment>
<dbReference type="PROSITE" id="PS51918">
    <property type="entry name" value="RADICAL_SAM"/>
    <property type="match status" value="1"/>
</dbReference>
<keyword evidence="8" id="KW-0342">GTP-binding</keyword>
<feature type="domain" description="Radical SAM core" evidence="11">
    <location>
        <begin position="19"/>
        <end position="243"/>
    </location>
</feature>
<keyword evidence="4" id="KW-0479">Metal-binding</keyword>
<dbReference type="Pfam" id="PF06463">
    <property type="entry name" value="Mob_synth_C"/>
    <property type="match status" value="1"/>
</dbReference>
<accession>A0ABU1W343</accession>
<keyword evidence="9" id="KW-0501">Molybdenum cofactor biosynthesis</keyword>
<dbReference type="InterPro" id="IPR000385">
    <property type="entry name" value="MoaA_NifB_PqqE_Fe-S-bd_CS"/>
</dbReference>